<comment type="caution">
    <text evidence="1">The sequence shown here is derived from an EMBL/GenBank/DDBJ whole genome shotgun (WGS) entry which is preliminary data.</text>
</comment>
<protein>
    <submittedName>
        <fullName evidence="1">Uncharacterized protein</fullName>
    </submittedName>
</protein>
<dbReference type="Proteomes" id="UP001476950">
    <property type="component" value="Unassembled WGS sequence"/>
</dbReference>
<accession>A0ABV0KH85</accession>
<keyword evidence="2" id="KW-1185">Reference proteome</keyword>
<sequence length="61" mass="7211">MILPFWTITFSANSEENDEGWFSRAQPLSVSTTNYGWLSYLWRDVIYDRLWQDGDEQSDDG</sequence>
<gene>
    <name evidence="1" type="ORF">NDI38_08970</name>
</gene>
<dbReference type="RefSeq" id="WP_190447902.1">
    <property type="nucleotide sequence ID" value="NZ_JAMPLM010000005.1"/>
</dbReference>
<name>A0ABV0KH85_9CYAN</name>
<evidence type="ECO:0000313" key="1">
    <source>
        <dbReference type="EMBL" id="MEP1058569.1"/>
    </source>
</evidence>
<organism evidence="1 2">
    <name type="scientific">Stenomitos frigidus AS-A4</name>
    <dbReference type="NCBI Taxonomy" id="2933935"/>
    <lineage>
        <taxon>Bacteria</taxon>
        <taxon>Bacillati</taxon>
        <taxon>Cyanobacteriota</taxon>
        <taxon>Cyanophyceae</taxon>
        <taxon>Leptolyngbyales</taxon>
        <taxon>Leptolyngbyaceae</taxon>
        <taxon>Stenomitos</taxon>
    </lineage>
</organism>
<dbReference type="EMBL" id="JAMPLM010000005">
    <property type="protein sequence ID" value="MEP1058569.1"/>
    <property type="molecule type" value="Genomic_DNA"/>
</dbReference>
<evidence type="ECO:0000313" key="2">
    <source>
        <dbReference type="Proteomes" id="UP001476950"/>
    </source>
</evidence>
<proteinExistence type="predicted"/>
<reference evidence="1 2" key="1">
    <citation type="submission" date="2022-04" db="EMBL/GenBank/DDBJ databases">
        <title>Positive selection, recombination, and allopatry shape intraspecific diversity of widespread and dominant cyanobacteria.</title>
        <authorList>
            <person name="Wei J."/>
            <person name="Shu W."/>
            <person name="Hu C."/>
        </authorList>
    </citation>
    <scope>NUCLEOTIDE SEQUENCE [LARGE SCALE GENOMIC DNA]</scope>
    <source>
        <strain evidence="1 2">AS-A4</strain>
    </source>
</reference>